<dbReference type="SUPFAM" id="SSF82784">
    <property type="entry name" value="OsmC-like"/>
    <property type="match status" value="1"/>
</dbReference>
<dbReference type="InterPro" id="IPR052707">
    <property type="entry name" value="OsmC_Ohr_Peroxiredoxin"/>
</dbReference>
<comment type="caution">
    <text evidence="1">The sequence shown here is derived from an EMBL/GenBank/DDBJ whole genome shotgun (WGS) entry which is preliminary data.</text>
</comment>
<name>A0ABU8TH63_9HYPH</name>
<reference evidence="1 2" key="1">
    <citation type="submission" date="2024-02" db="EMBL/GenBank/DDBJ databases">
        <title>Roseibium algae sp. nov., isolated from marine alga (Grateloupia sp.), showing potential in myo-inositol conversion.</title>
        <authorList>
            <person name="Wang Y."/>
        </authorList>
    </citation>
    <scope>NUCLEOTIDE SEQUENCE [LARGE SCALE GENOMIC DNA]</scope>
    <source>
        <strain evidence="1 2">H3510</strain>
    </source>
</reference>
<dbReference type="EMBL" id="JBAKIA010000002">
    <property type="protein sequence ID" value="MEJ8473500.1"/>
    <property type="molecule type" value="Genomic_DNA"/>
</dbReference>
<sequence>MPGHLYTAEVIWQLEGEDFAKGKYSRAHTWRFDGGVEVPASASPSVVPLPFSDQNAVDPEEAFVASLSSCHMLTFIDMARLSKYRVEGYRDKAEGIMTRIGRGKMAVTKVILRPEIILRTDVAPDPSLFADLHEKAHELCFIANSVKTEIEIAPEPLRLIPA</sequence>
<organism evidence="1 2">
    <name type="scientific">Roseibium algae</name>
    <dbReference type="NCBI Taxonomy" id="3123038"/>
    <lineage>
        <taxon>Bacteria</taxon>
        <taxon>Pseudomonadati</taxon>
        <taxon>Pseudomonadota</taxon>
        <taxon>Alphaproteobacteria</taxon>
        <taxon>Hyphomicrobiales</taxon>
        <taxon>Stappiaceae</taxon>
        <taxon>Roseibium</taxon>
    </lineage>
</organism>
<evidence type="ECO:0000313" key="2">
    <source>
        <dbReference type="Proteomes" id="UP001385499"/>
    </source>
</evidence>
<gene>
    <name evidence="1" type="ORF">V6575_05330</name>
</gene>
<keyword evidence="2" id="KW-1185">Reference proteome</keyword>
<dbReference type="Pfam" id="PF02566">
    <property type="entry name" value="OsmC"/>
    <property type="match status" value="1"/>
</dbReference>
<dbReference type="InterPro" id="IPR015946">
    <property type="entry name" value="KH_dom-like_a/b"/>
</dbReference>
<dbReference type="Gene3D" id="3.30.300.20">
    <property type="match status" value="1"/>
</dbReference>
<dbReference type="RefSeq" id="WP_340273093.1">
    <property type="nucleotide sequence ID" value="NZ_JBAKIA010000002.1"/>
</dbReference>
<dbReference type="PANTHER" id="PTHR42830:SF2">
    <property type="entry name" value="OSMC_OHR FAMILY PROTEIN"/>
    <property type="match status" value="1"/>
</dbReference>
<dbReference type="PANTHER" id="PTHR42830">
    <property type="entry name" value="OSMOTICALLY INDUCIBLE FAMILY PROTEIN"/>
    <property type="match status" value="1"/>
</dbReference>
<dbReference type="InterPro" id="IPR036102">
    <property type="entry name" value="OsmC/Ohrsf"/>
</dbReference>
<dbReference type="InterPro" id="IPR003718">
    <property type="entry name" value="OsmC/Ohr_fam"/>
</dbReference>
<evidence type="ECO:0000313" key="1">
    <source>
        <dbReference type="EMBL" id="MEJ8473500.1"/>
    </source>
</evidence>
<accession>A0ABU8TH63</accession>
<dbReference type="Proteomes" id="UP001385499">
    <property type="component" value="Unassembled WGS sequence"/>
</dbReference>
<proteinExistence type="predicted"/>
<protein>
    <submittedName>
        <fullName evidence="1">OsmC family protein</fullName>
    </submittedName>
</protein>